<keyword evidence="1" id="KW-0472">Membrane</keyword>
<dbReference type="Proteomes" id="UP000603865">
    <property type="component" value="Unassembled WGS sequence"/>
</dbReference>
<dbReference type="EMBL" id="BMQL01000020">
    <property type="protein sequence ID" value="GGR17395.1"/>
    <property type="molecule type" value="Genomic_DNA"/>
</dbReference>
<name>A0A918FAU8_9DEIO</name>
<comment type="caution">
    <text evidence="2">The sequence shown here is derived from an EMBL/GenBank/DDBJ whole genome shotgun (WGS) entry which is preliminary data.</text>
</comment>
<evidence type="ECO:0000313" key="3">
    <source>
        <dbReference type="Proteomes" id="UP000603865"/>
    </source>
</evidence>
<feature type="transmembrane region" description="Helical" evidence="1">
    <location>
        <begin position="161"/>
        <end position="180"/>
    </location>
</feature>
<evidence type="ECO:0000313" key="2">
    <source>
        <dbReference type="EMBL" id="GGR17395.1"/>
    </source>
</evidence>
<reference evidence="2" key="1">
    <citation type="journal article" date="2014" name="Int. J. Syst. Evol. Microbiol.">
        <title>Complete genome sequence of Corynebacterium casei LMG S-19264T (=DSM 44701T), isolated from a smear-ripened cheese.</title>
        <authorList>
            <consortium name="US DOE Joint Genome Institute (JGI-PGF)"/>
            <person name="Walter F."/>
            <person name="Albersmeier A."/>
            <person name="Kalinowski J."/>
            <person name="Ruckert C."/>
        </authorList>
    </citation>
    <scope>NUCLEOTIDE SEQUENCE</scope>
    <source>
        <strain evidence="2">JCM 31311</strain>
    </source>
</reference>
<keyword evidence="1" id="KW-1133">Transmembrane helix</keyword>
<evidence type="ECO:0000256" key="1">
    <source>
        <dbReference type="SAM" id="Phobius"/>
    </source>
</evidence>
<organism evidence="2 3">
    <name type="scientific">Deinococcus ruber</name>
    <dbReference type="NCBI Taxonomy" id="1848197"/>
    <lineage>
        <taxon>Bacteria</taxon>
        <taxon>Thermotogati</taxon>
        <taxon>Deinococcota</taxon>
        <taxon>Deinococci</taxon>
        <taxon>Deinococcales</taxon>
        <taxon>Deinococcaceae</taxon>
        <taxon>Deinococcus</taxon>
    </lineage>
</organism>
<proteinExistence type="predicted"/>
<keyword evidence="3" id="KW-1185">Reference proteome</keyword>
<keyword evidence="1" id="KW-0812">Transmembrane</keyword>
<dbReference type="AlphaFoldDB" id="A0A918FAU8"/>
<accession>A0A918FAU8</accession>
<sequence length="192" mass="21691">MIQCLQQMTDEHVPLGAEQEQRCWLGQALGSLEASLDVHRAELIHGYGHATASDARIEAIFRRSPHVFHVTVIATPAGAQRHQQLLLDLPRTFRPMTMYQRGNVRVAEDYHFRLLRDEQDAFVLYRRTDTRVYPLLPDGSVHWNAVDSMPAPVPPRVPSRLWVLAVLGLLLLVTLGVAIGHREPFPALGVKR</sequence>
<gene>
    <name evidence="2" type="ORF">GCM10008957_32590</name>
</gene>
<reference evidence="2" key="2">
    <citation type="submission" date="2020-09" db="EMBL/GenBank/DDBJ databases">
        <authorList>
            <person name="Sun Q."/>
            <person name="Ohkuma M."/>
        </authorList>
    </citation>
    <scope>NUCLEOTIDE SEQUENCE</scope>
    <source>
        <strain evidence="2">JCM 31311</strain>
    </source>
</reference>
<protein>
    <submittedName>
        <fullName evidence="2">Uncharacterized protein</fullName>
    </submittedName>
</protein>